<proteinExistence type="predicted"/>
<dbReference type="Proteomes" id="UP000050437">
    <property type="component" value="Unassembled WGS sequence"/>
</dbReference>
<comment type="caution">
    <text evidence="1">The sequence shown here is derived from an EMBL/GenBank/DDBJ whole genome shotgun (WGS) entry which is preliminary data.</text>
</comment>
<evidence type="ECO:0000313" key="2">
    <source>
        <dbReference type="Proteomes" id="UP000050437"/>
    </source>
</evidence>
<sequence length="257" mass="28153">MRIDFQSGAIEINGGSAAGGGLPSEPQMINVTAGQWSECDLPSNAIDYYKFIGEQVMRIPIEHRDSAEFSTEDISFDRDGSDVRTRLTYQRLETAEEAKARASLPADSVVISERGDATITSRGRVVVRLGCWNDDEQPAEQPFAVEGDQVFINQALIDPAMWSLKMSLNSQGQYVAAGIGYGIDPTQGEAKDGQRKIDRAIEKGDATEILSLIADQIARADLGQDLRDAIAKIADPTETIRQVIRDEFKPGGLLHRR</sequence>
<organism evidence="1 2">
    <name type="scientific">Pseudomonas putida</name>
    <name type="common">Arthrobacter siderocapsulatus</name>
    <dbReference type="NCBI Taxonomy" id="303"/>
    <lineage>
        <taxon>Bacteria</taxon>
        <taxon>Pseudomonadati</taxon>
        <taxon>Pseudomonadota</taxon>
        <taxon>Gammaproteobacteria</taxon>
        <taxon>Pseudomonadales</taxon>
        <taxon>Pseudomonadaceae</taxon>
        <taxon>Pseudomonas</taxon>
    </lineage>
</organism>
<dbReference type="AlphaFoldDB" id="A0A0N8HD82"/>
<name>A0A0N8HD82_PSEPU</name>
<evidence type="ECO:0000313" key="1">
    <source>
        <dbReference type="EMBL" id="KPM57844.1"/>
    </source>
</evidence>
<protein>
    <submittedName>
        <fullName evidence="1">Uncharacterized protein</fullName>
    </submittedName>
</protein>
<reference evidence="1 2" key="1">
    <citation type="submission" date="2015-10" db="EMBL/GenBank/DDBJ databases">
        <title>Pseudomonas putida clinical strains.</title>
        <authorList>
            <person name="Molina L."/>
            <person name="Udaondo Z."/>
        </authorList>
    </citation>
    <scope>NUCLEOTIDE SEQUENCE [LARGE SCALE GENOMIC DNA]</scope>
    <source>
        <strain evidence="1 2">HB13667</strain>
    </source>
</reference>
<dbReference type="EMBL" id="LKKS01000149">
    <property type="protein sequence ID" value="KPM57844.1"/>
    <property type="molecule type" value="Genomic_DNA"/>
</dbReference>
<gene>
    <name evidence="1" type="ORF">HB13667_29155</name>
</gene>
<accession>A0A0N8HD82</accession>